<dbReference type="Proteomes" id="UP000606786">
    <property type="component" value="Unassembled WGS sequence"/>
</dbReference>
<protein>
    <submittedName>
        <fullName evidence="1">(Mediterranean fruit fly) hypothetical protein</fullName>
    </submittedName>
</protein>
<organism evidence="1 2">
    <name type="scientific">Ceratitis capitata</name>
    <name type="common">Mediterranean fruit fly</name>
    <name type="synonym">Tephritis capitata</name>
    <dbReference type="NCBI Taxonomy" id="7213"/>
    <lineage>
        <taxon>Eukaryota</taxon>
        <taxon>Metazoa</taxon>
        <taxon>Ecdysozoa</taxon>
        <taxon>Arthropoda</taxon>
        <taxon>Hexapoda</taxon>
        <taxon>Insecta</taxon>
        <taxon>Pterygota</taxon>
        <taxon>Neoptera</taxon>
        <taxon>Endopterygota</taxon>
        <taxon>Diptera</taxon>
        <taxon>Brachycera</taxon>
        <taxon>Muscomorpha</taxon>
        <taxon>Tephritoidea</taxon>
        <taxon>Tephritidae</taxon>
        <taxon>Ceratitis</taxon>
        <taxon>Ceratitis</taxon>
    </lineage>
</organism>
<proteinExistence type="predicted"/>
<comment type="caution">
    <text evidence="1">The sequence shown here is derived from an EMBL/GenBank/DDBJ whole genome shotgun (WGS) entry which is preliminary data.</text>
</comment>
<feature type="non-terminal residue" evidence="1">
    <location>
        <position position="1"/>
    </location>
</feature>
<sequence length="61" mass="6416">ASFLTLAPTTFSATTSLGQLVGAITTTFGSSTLDAGSSFYLFNFFGNPVEEQMNHGSFTAR</sequence>
<evidence type="ECO:0000313" key="1">
    <source>
        <dbReference type="EMBL" id="CAD6991357.1"/>
    </source>
</evidence>
<evidence type="ECO:0000313" key="2">
    <source>
        <dbReference type="Proteomes" id="UP000606786"/>
    </source>
</evidence>
<keyword evidence="2" id="KW-1185">Reference proteome</keyword>
<accession>A0A811TZS7</accession>
<gene>
    <name evidence="1" type="ORF">CCAP1982_LOCUS287</name>
</gene>
<dbReference type="EMBL" id="CAJHJT010000001">
    <property type="protein sequence ID" value="CAD6991357.1"/>
    <property type="molecule type" value="Genomic_DNA"/>
</dbReference>
<dbReference type="AlphaFoldDB" id="A0A811TZS7"/>
<name>A0A811TZS7_CERCA</name>
<reference evidence="1" key="1">
    <citation type="submission" date="2020-11" db="EMBL/GenBank/DDBJ databases">
        <authorList>
            <person name="Whitehead M."/>
        </authorList>
    </citation>
    <scope>NUCLEOTIDE SEQUENCE</scope>
    <source>
        <strain evidence="1">EGII</strain>
    </source>
</reference>